<dbReference type="RefSeq" id="WP_310051010.1">
    <property type="nucleotide sequence ID" value="NZ_JAVDVQ010000003.1"/>
</dbReference>
<dbReference type="PANTHER" id="PTHR30011:SF16">
    <property type="entry name" value="C2H2 FINGER DOMAIN TRANSCRIPTION FACTOR (EUROFUNG)-RELATED"/>
    <property type="match status" value="1"/>
</dbReference>
<protein>
    <submittedName>
        <fullName evidence="6">Alkanesulfonate monooxygenase SsuD/methylene tetrahydromethanopterin reductase-like flavin-dependent oxidoreductase (Luciferase family)</fullName>
    </submittedName>
</protein>
<gene>
    <name evidence="6" type="ORF">J2X01_000889</name>
</gene>
<feature type="domain" description="Luciferase-like" evidence="5">
    <location>
        <begin position="42"/>
        <end position="319"/>
    </location>
</feature>
<organism evidence="6 7">
    <name type="scientific">Arthrobacter ginsengisoli</name>
    <dbReference type="NCBI Taxonomy" id="1356565"/>
    <lineage>
        <taxon>Bacteria</taxon>
        <taxon>Bacillati</taxon>
        <taxon>Actinomycetota</taxon>
        <taxon>Actinomycetes</taxon>
        <taxon>Micrococcales</taxon>
        <taxon>Micrococcaceae</taxon>
        <taxon>Arthrobacter</taxon>
    </lineage>
</organism>
<keyword evidence="3" id="KW-0560">Oxidoreductase</keyword>
<dbReference type="SUPFAM" id="SSF51679">
    <property type="entry name" value="Bacterial luciferase-like"/>
    <property type="match status" value="1"/>
</dbReference>
<keyword evidence="1" id="KW-0285">Flavoprotein</keyword>
<evidence type="ECO:0000313" key="7">
    <source>
        <dbReference type="Proteomes" id="UP001252243"/>
    </source>
</evidence>
<evidence type="ECO:0000256" key="2">
    <source>
        <dbReference type="ARBA" id="ARBA00022643"/>
    </source>
</evidence>
<reference evidence="6 7" key="1">
    <citation type="submission" date="2023-07" db="EMBL/GenBank/DDBJ databases">
        <title>Sorghum-associated microbial communities from plants grown in Nebraska, USA.</title>
        <authorList>
            <person name="Schachtman D."/>
        </authorList>
    </citation>
    <scope>NUCLEOTIDE SEQUENCE [LARGE SCALE GENOMIC DNA]</scope>
    <source>
        <strain evidence="6 7">BE167</strain>
    </source>
</reference>
<keyword evidence="7" id="KW-1185">Reference proteome</keyword>
<dbReference type="InterPro" id="IPR011251">
    <property type="entry name" value="Luciferase-like_dom"/>
</dbReference>
<dbReference type="PANTHER" id="PTHR30011">
    <property type="entry name" value="ALKANESULFONATE MONOOXYGENASE-RELATED"/>
    <property type="match status" value="1"/>
</dbReference>
<comment type="caution">
    <text evidence="6">The sequence shown here is derived from an EMBL/GenBank/DDBJ whole genome shotgun (WGS) entry which is preliminary data.</text>
</comment>
<evidence type="ECO:0000256" key="4">
    <source>
        <dbReference type="ARBA" id="ARBA00023033"/>
    </source>
</evidence>
<evidence type="ECO:0000256" key="1">
    <source>
        <dbReference type="ARBA" id="ARBA00022630"/>
    </source>
</evidence>
<dbReference type="Proteomes" id="UP001252243">
    <property type="component" value="Unassembled WGS sequence"/>
</dbReference>
<dbReference type="InterPro" id="IPR036661">
    <property type="entry name" value="Luciferase-like_sf"/>
</dbReference>
<evidence type="ECO:0000256" key="3">
    <source>
        <dbReference type="ARBA" id="ARBA00023002"/>
    </source>
</evidence>
<evidence type="ECO:0000259" key="5">
    <source>
        <dbReference type="Pfam" id="PF00296"/>
    </source>
</evidence>
<dbReference type="EMBL" id="JAVDVQ010000003">
    <property type="protein sequence ID" value="MDR7081608.1"/>
    <property type="molecule type" value="Genomic_DNA"/>
</dbReference>
<dbReference type="Pfam" id="PF00296">
    <property type="entry name" value="Bac_luciferase"/>
    <property type="match status" value="1"/>
</dbReference>
<keyword evidence="4" id="KW-0503">Monooxygenase</keyword>
<keyword evidence="2" id="KW-0288">FMN</keyword>
<dbReference type="Gene3D" id="3.20.20.30">
    <property type="entry name" value="Luciferase-like domain"/>
    <property type="match status" value="1"/>
</dbReference>
<name>A0ABU1U8T8_9MICC</name>
<sequence length="406" mass="42085">MSTSPLSRGPRPAGQGAGVLVIELDGAGVHPAAWRATRTAPASVLTPARLREVVLAAESAGFHAATFSDAPLAEEGAGPNSAARLNALQRAAFAGPITRSIALIPEVDTVYTEPFHVSTQLASLDYVSGGRAGWLVAASTSSADAAAVGRETVSGGHLAQEATDAIEVSRRLWDSWEDDAVIRDVPTGRYLDVDKLHHIDFEGGTYSVKGPSIIPRPLQGQLPVLAPAGLLAPEELAAVDGLLVSAPTAELLAAELAETREALAAFGAAGAPALIAELDVVLDSRGQPAAERLAALDAHTPWASPRARFLGSAEELIELLAGLLSPAATGKRAPADGVRLHPAVLDTDLEELSRLVLPELRRRGVLARTERDGTFRDQLGLARPRSRYISAASSANSATDAATAGI</sequence>
<dbReference type="InterPro" id="IPR051260">
    <property type="entry name" value="Diverse_substr_monoxygenases"/>
</dbReference>
<proteinExistence type="predicted"/>
<evidence type="ECO:0000313" key="6">
    <source>
        <dbReference type="EMBL" id="MDR7081608.1"/>
    </source>
</evidence>
<accession>A0ABU1U8T8</accession>